<dbReference type="AlphaFoldDB" id="G9NSM6"/>
<keyword evidence="1" id="KW-1133">Transmembrane helix</keyword>
<dbReference type="HOGENOM" id="CLU_2564625_0_0_1"/>
<keyword evidence="3" id="KW-1185">Reference proteome</keyword>
<proteinExistence type="predicted"/>
<keyword evidence="1" id="KW-0472">Membrane</keyword>
<evidence type="ECO:0000313" key="3">
    <source>
        <dbReference type="Proteomes" id="UP000005426"/>
    </source>
</evidence>
<reference evidence="2 3" key="1">
    <citation type="journal article" date="2011" name="Genome Biol.">
        <title>Comparative genome sequence analysis underscores mycoparasitism as the ancestral life style of Trichoderma.</title>
        <authorList>
            <person name="Kubicek C.P."/>
            <person name="Herrera-Estrella A."/>
            <person name="Seidl-Seiboth V."/>
            <person name="Martinez D.A."/>
            <person name="Druzhinina I.S."/>
            <person name="Thon M."/>
            <person name="Zeilinger S."/>
            <person name="Casas-Flores S."/>
            <person name="Horwitz B.A."/>
            <person name="Mukherjee P.K."/>
            <person name="Mukherjee M."/>
            <person name="Kredics L."/>
            <person name="Alcaraz L.D."/>
            <person name="Aerts A."/>
            <person name="Antal Z."/>
            <person name="Atanasova L."/>
            <person name="Cervantes-Badillo M.G."/>
            <person name="Challacombe J."/>
            <person name="Chertkov O."/>
            <person name="McCluskey K."/>
            <person name="Coulpier F."/>
            <person name="Deshpande N."/>
            <person name="von Doehren H."/>
            <person name="Ebbole D.J."/>
            <person name="Esquivel-Naranjo E.U."/>
            <person name="Fekete E."/>
            <person name="Flipphi M."/>
            <person name="Glaser F."/>
            <person name="Gomez-Rodriguez E.Y."/>
            <person name="Gruber S."/>
            <person name="Han C."/>
            <person name="Henrissat B."/>
            <person name="Hermosa R."/>
            <person name="Hernandez-Onate M."/>
            <person name="Karaffa L."/>
            <person name="Kosti I."/>
            <person name="Le Crom S."/>
            <person name="Lindquist E."/>
            <person name="Lucas S."/>
            <person name="Luebeck M."/>
            <person name="Luebeck P.S."/>
            <person name="Margeot A."/>
            <person name="Metz B."/>
            <person name="Misra M."/>
            <person name="Nevalainen H."/>
            <person name="Omann M."/>
            <person name="Packer N."/>
            <person name="Perrone G."/>
            <person name="Uresti-Rivera E.E."/>
            <person name="Salamov A."/>
            <person name="Schmoll M."/>
            <person name="Seiboth B."/>
            <person name="Shapiro H."/>
            <person name="Sukno S."/>
            <person name="Tamayo-Ramos J.A."/>
            <person name="Tisch D."/>
            <person name="Wiest A."/>
            <person name="Wilkinson H.H."/>
            <person name="Zhang M."/>
            <person name="Coutinho P.M."/>
            <person name="Kenerley C.M."/>
            <person name="Monte E."/>
            <person name="Baker S.E."/>
            <person name="Grigoriev I.V."/>
        </authorList>
    </citation>
    <scope>NUCLEOTIDE SEQUENCE [LARGE SCALE GENOMIC DNA]</scope>
    <source>
        <strain evidence="3">ATCC 20476 / IMI 206040</strain>
    </source>
</reference>
<feature type="non-terminal residue" evidence="2">
    <location>
        <position position="82"/>
    </location>
</feature>
<dbReference type="EMBL" id="ABDG02000022">
    <property type="protein sequence ID" value="EHK46422.1"/>
    <property type="molecule type" value="Genomic_DNA"/>
</dbReference>
<keyword evidence="1" id="KW-0812">Transmembrane</keyword>
<protein>
    <submittedName>
        <fullName evidence="2">Uncharacterized protein</fullName>
    </submittedName>
</protein>
<organism evidence="2 3">
    <name type="scientific">Hypocrea atroviridis (strain ATCC 20476 / IMI 206040)</name>
    <name type="common">Trichoderma atroviride</name>
    <dbReference type="NCBI Taxonomy" id="452589"/>
    <lineage>
        <taxon>Eukaryota</taxon>
        <taxon>Fungi</taxon>
        <taxon>Dikarya</taxon>
        <taxon>Ascomycota</taxon>
        <taxon>Pezizomycotina</taxon>
        <taxon>Sordariomycetes</taxon>
        <taxon>Hypocreomycetidae</taxon>
        <taxon>Hypocreales</taxon>
        <taxon>Hypocreaceae</taxon>
        <taxon>Trichoderma</taxon>
    </lineage>
</organism>
<dbReference type="Proteomes" id="UP000005426">
    <property type="component" value="Unassembled WGS sequence"/>
</dbReference>
<sequence>MKTKEGGNYSWICSDTVLVFYLFLITLGILTSMTWAWILGVTAFIIQKLQTRRKGKGVEQGMFYYEATILHCSKMITANLFL</sequence>
<gene>
    <name evidence="2" type="ORF">TRIATDRAFT_299087</name>
</gene>
<accession>G9NSM6</accession>
<name>G9NSM6_HYPAI</name>
<evidence type="ECO:0000313" key="2">
    <source>
        <dbReference type="EMBL" id="EHK46422.1"/>
    </source>
</evidence>
<evidence type="ECO:0000256" key="1">
    <source>
        <dbReference type="SAM" id="Phobius"/>
    </source>
</evidence>
<comment type="caution">
    <text evidence="2">The sequence shown here is derived from an EMBL/GenBank/DDBJ whole genome shotgun (WGS) entry which is preliminary data.</text>
</comment>
<feature type="transmembrane region" description="Helical" evidence="1">
    <location>
        <begin position="20"/>
        <end position="46"/>
    </location>
</feature>